<dbReference type="Pfam" id="PF24850">
    <property type="entry name" value="CC_BshC"/>
    <property type="match status" value="1"/>
</dbReference>
<feature type="domain" description="Bacillithiol biosynthesis BshC N-terminal Rossmann-like" evidence="4">
    <location>
        <begin position="1"/>
        <end position="380"/>
    </location>
</feature>
<dbReference type="Pfam" id="PF10079">
    <property type="entry name" value="Rossmann-like_BshC"/>
    <property type="match status" value="1"/>
</dbReference>
<dbReference type="Proteomes" id="UP001387364">
    <property type="component" value="Chromosome"/>
</dbReference>
<dbReference type="InterPro" id="IPR055399">
    <property type="entry name" value="CC_BshC"/>
</dbReference>
<evidence type="ECO:0000256" key="2">
    <source>
        <dbReference type="ARBA" id="ARBA00023054"/>
    </source>
</evidence>
<dbReference type="InterPro" id="IPR055398">
    <property type="entry name" value="Rossmann-like_BshC"/>
</dbReference>
<evidence type="ECO:0000313" key="6">
    <source>
        <dbReference type="EMBL" id="WXB94246.1"/>
    </source>
</evidence>
<keyword evidence="1 3" id="KW-0436">Ligase</keyword>
<feature type="domain" description="Bacillithiol biosynthesis BshC C-terminal coiled-coil" evidence="5">
    <location>
        <begin position="383"/>
        <end position="541"/>
    </location>
</feature>
<dbReference type="EMBL" id="CP147404">
    <property type="protein sequence ID" value="WXB94246.1"/>
    <property type="molecule type" value="Genomic_DNA"/>
</dbReference>
<protein>
    <recommendedName>
        <fullName evidence="3">Putative cysteine ligase BshC</fullName>
        <ecNumber evidence="3">6.-.-.-</ecNumber>
    </recommendedName>
</protein>
<dbReference type="PIRSF" id="PIRSF012535">
    <property type="entry name" value="UCP012535"/>
    <property type="match status" value="1"/>
</dbReference>
<dbReference type="InterPro" id="IPR011199">
    <property type="entry name" value="Bacillithiol_biosynth_BshC"/>
</dbReference>
<proteinExistence type="inferred from homology"/>
<reference evidence="6 7" key="1">
    <citation type="submission" date="2024-02" db="EMBL/GenBank/DDBJ databases">
        <title>Seven novel Bacillus-like species.</title>
        <authorList>
            <person name="Liu G."/>
        </authorList>
    </citation>
    <scope>NUCLEOTIDE SEQUENCE [LARGE SCALE GENOMIC DNA]</scope>
    <source>
        <strain evidence="6 7">FJAT-52991</strain>
    </source>
</reference>
<dbReference type="HAMAP" id="MF_01867">
    <property type="entry name" value="BshC"/>
    <property type="match status" value="1"/>
</dbReference>
<keyword evidence="2" id="KW-0175">Coiled coil</keyword>
<sequence length="542" mass="63959">MELDRISIPAINQFASLYLKQEAPVTDFFHYQLTKEDVYRQRVADLNNRSFRRELLADCIESYMETLPKSEMVAESLRKLKDERSTVVIGGQQAGLLTGPLYTIYKIISIIKLAEEKERELDIPVVPVFWIAGEDHDFLEVNHVYVENDQMVEKKAYPERMLEKRMVSDIELDHQQMKHWVEKLFANMKETEYTNKLLCFVNEAIDRSQTMTDFFTSLIHSLFSQYGLLVIDAAYSPLRQLESSFFKQIIERTEEITASVQEAQQIVISHSFKQMIELSPKAANLFIYENNERILLEYDRERELFTGKSGSVQYSKEDLLHLLECHPEKFSNNVVTRPLMQEWLFPTLAFIAGPGEIAYWAELKKAFELFEMKMPPIEARLNMTLIERNIVSDLQELNISLPSALIYGVEKEKEMFWQSVRDEHFHELIASVQASLMDHYDMFEERAKQLHKGTLPIIQKNRQFHLQQLQFLERKTDEMLERQHEDVLSKYIRVQHALKPEGAPQERIWNIFYFLNKYGFDFVDELMKLDYLFNGDHQMVKI</sequence>
<evidence type="ECO:0000256" key="1">
    <source>
        <dbReference type="ARBA" id="ARBA00022598"/>
    </source>
</evidence>
<evidence type="ECO:0000259" key="4">
    <source>
        <dbReference type="Pfam" id="PF10079"/>
    </source>
</evidence>
<dbReference type="RefSeq" id="WP_338753894.1">
    <property type="nucleotide sequence ID" value="NZ_CP147404.1"/>
</dbReference>
<accession>A0ABZ2NA79</accession>
<keyword evidence="7" id="KW-1185">Reference proteome</keyword>
<evidence type="ECO:0000313" key="7">
    <source>
        <dbReference type="Proteomes" id="UP001387364"/>
    </source>
</evidence>
<evidence type="ECO:0000256" key="3">
    <source>
        <dbReference type="HAMAP-Rule" id="MF_01867"/>
    </source>
</evidence>
<dbReference type="NCBIfam" id="TIGR03998">
    <property type="entry name" value="thiol_BshC"/>
    <property type="match status" value="1"/>
</dbReference>
<comment type="function">
    <text evidence="3">Involved in bacillithiol (BSH) biosynthesis. May catalyze the last step of the pathway, the addition of cysteine to glucosamine malate (GlcN-Mal) to generate BSH.</text>
</comment>
<gene>
    <name evidence="3 6" type="primary">bshC</name>
    <name evidence="6" type="ORF">WDJ61_06345</name>
</gene>
<evidence type="ECO:0000259" key="5">
    <source>
        <dbReference type="Pfam" id="PF24850"/>
    </source>
</evidence>
<organism evidence="6 7">
    <name type="scientific">Bacillus kandeliae</name>
    <dbReference type="NCBI Taxonomy" id="3129297"/>
    <lineage>
        <taxon>Bacteria</taxon>
        <taxon>Bacillati</taxon>
        <taxon>Bacillota</taxon>
        <taxon>Bacilli</taxon>
        <taxon>Bacillales</taxon>
        <taxon>Bacillaceae</taxon>
        <taxon>Bacillus</taxon>
    </lineage>
</organism>
<name>A0ABZ2NA79_9BACI</name>
<dbReference type="EC" id="6.-.-.-" evidence="3"/>
<comment type="similarity">
    <text evidence="3">Belongs to the BshC family.</text>
</comment>